<dbReference type="Pfam" id="PF02720">
    <property type="entry name" value="DUF222"/>
    <property type="match status" value="1"/>
</dbReference>
<dbReference type="CDD" id="cd00085">
    <property type="entry name" value="HNHc"/>
    <property type="match status" value="1"/>
</dbReference>
<dbReference type="GO" id="GO:0003676">
    <property type="term" value="F:nucleic acid binding"/>
    <property type="evidence" value="ECO:0007669"/>
    <property type="project" value="InterPro"/>
</dbReference>
<dbReference type="Proteomes" id="UP000295705">
    <property type="component" value="Unassembled WGS sequence"/>
</dbReference>
<dbReference type="EMBL" id="SNYO01000002">
    <property type="protein sequence ID" value="TDQ62781.1"/>
    <property type="molecule type" value="Genomic_DNA"/>
</dbReference>
<evidence type="ECO:0000313" key="4">
    <source>
        <dbReference type="EMBL" id="TDQ62781.1"/>
    </source>
</evidence>
<feature type="compositionally biased region" description="Basic and acidic residues" evidence="2">
    <location>
        <begin position="247"/>
        <end position="256"/>
    </location>
</feature>
<evidence type="ECO:0000313" key="5">
    <source>
        <dbReference type="Proteomes" id="UP000295705"/>
    </source>
</evidence>
<dbReference type="OrthoDB" id="5176970at2"/>
<keyword evidence="5" id="KW-1185">Reference proteome</keyword>
<dbReference type="InterPro" id="IPR003870">
    <property type="entry name" value="DUF222"/>
</dbReference>
<dbReference type="InterPro" id="IPR003615">
    <property type="entry name" value="HNH_nuc"/>
</dbReference>
<dbReference type="SMART" id="SM00507">
    <property type="entry name" value="HNHc"/>
    <property type="match status" value="1"/>
</dbReference>
<accession>A0A4R6VLK9</accession>
<feature type="region of interest" description="Disordered" evidence="2">
    <location>
        <begin position="238"/>
        <end position="266"/>
    </location>
</feature>
<proteinExistence type="inferred from homology"/>
<evidence type="ECO:0000259" key="3">
    <source>
        <dbReference type="SMART" id="SM00507"/>
    </source>
</evidence>
<evidence type="ECO:0000256" key="1">
    <source>
        <dbReference type="ARBA" id="ARBA00023450"/>
    </source>
</evidence>
<dbReference type="Gene3D" id="1.10.30.50">
    <property type="match status" value="1"/>
</dbReference>
<dbReference type="RefSeq" id="WP_133825807.1">
    <property type="nucleotide sequence ID" value="NZ_BAABHR010000047.1"/>
</dbReference>
<feature type="region of interest" description="Disordered" evidence="2">
    <location>
        <begin position="434"/>
        <end position="454"/>
    </location>
</feature>
<gene>
    <name evidence="4" type="ORF">EV188_102436</name>
</gene>
<dbReference type="GO" id="GO:0004519">
    <property type="term" value="F:endonuclease activity"/>
    <property type="evidence" value="ECO:0007669"/>
    <property type="project" value="InterPro"/>
</dbReference>
<comment type="similarity">
    <text evidence="1">Belongs to the Rv1128c/1148c/1588c/1702c/1945/3466 family.</text>
</comment>
<dbReference type="GO" id="GO:0008270">
    <property type="term" value="F:zinc ion binding"/>
    <property type="evidence" value="ECO:0007669"/>
    <property type="project" value="InterPro"/>
</dbReference>
<sequence length="454" mass="49694">MSEPLGVVEREALERARLGEIARRREAFARLEQVAELEALGVAEKSGDRSTSRLLQETWRVGVAEAKRLVGEAADLCVRTSIPGEQLPARLPATAAAAAAGTIGEAHIAIIRKTMARLDRVEGLPVATWEQAESTLAHDATLLGPRGLQAAADRLLAHLDPDGEEPPEDDAARDDELLIVRRKDGSVLYRGRIGDPVDGEAFLETIDAVSGPAGPSDARALKRRRADGLKDVIEDARSPHGIATDARPGRTDNARDEEPDAATDNTIDENALIPVPRRPDPSERTAHAARPGRALLTITLDQRWLTEALAGRGRYGLLDSGARVHPGTLRRWACDAEVVPVVLGARSEPLDVGRLQRTVTDALRRALNLRDGGCAFPGCDRKPRRCQAHHIRHWIDHGPTEIDNMVLLCRFHHQLLHHGHWTVAIVDGRPSFRPPDWIDPDRRPRLGGRPRVPT</sequence>
<dbReference type="Pfam" id="PF01844">
    <property type="entry name" value="HNH"/>
    <property type="match status" value="1"/>
</dbReference>
<name>A0A4R6VLK9_9PSEU</name>
<comment type="caution">
    <text evidence="4">The sequence shown here is derived from an EMBL/GenBank/DDBJ whole genome shotgun (WGS) entry which is preliminary data.</text>
</comment>
<protein>
    <submittedName>
        <fullName evidence="4">Uncharacterized protein DUF222</fullName>
    </submittedName>
</protein>
<dbReference type="AlphaFoldDB" id="A0A4R6VLK9"/>
<evidence type="ECO:0000256" key="2">
    <source>
        <dbReference type="SAM" id="MobiDB-lite"/>
    </source>
</evidence>
<organism evidence="4 5">
    <name type="scientific">Actinomycetospora succinea</name>
    <dbReference type="NCBI Taxonomy" id="663603"/>
    <lineage>
        <taxon>Bacteria</taxon>
        <taxon>Bacillati</taxon>
        <taxon>Actinomycetota</taxon>
        <taxon>Actinomycetes</taxon>
        <taxon>Pseudonocardiales</taxon>
        <taxon>Pseudonocardiaceae</taxon>
        <taxon>Actinomycetospora</taxon>
    </lineage>
</organism>
<dbReference type="InterPro" id="IPR002711">
    <property type="entry name" value="HNH"/>
</dbReference>
<feature type="domain" description="HNH nuclease" evidence="3">
    <location>
        <begin position="362"/>
        <end position="414"/>
    </location>
</feature>
<reference evidence="4 5" key="1">
    <citation type="submission" date="2019-03" db="EMBL/GenBank/DDBJ databases">
        <title>Genomic Encyclopedia of Type Strains, Phase IV (KMG-IV): sequencing the most valuable type-strain genomes for metagenomic binning, comparative biology and taxonomic classification.</title>
        <authorList>
            <person name="Goeker M."/>
        </authorList>
    </citation>
    <scope>NUCLEOTIDE SEQUENCE [LARGE SCALE GENOMIC DNA]</scope>
    <source>
        <strain evidence="4 5">DSM 45775</strain>
    </source>
</reference>